<evidence type="ECO:0000256" key="3">
    <source>
        <dbReference type="ARBA" id="ARBA00007866"/>
    </source>
</evidence>
<sequence>MLLCQSPISEVCMKKLTPLAALLLVPLLLTGCDWTLINPSGYVAKQQSNLMIFSVLVMLLVIVPVMFLILFFSWKYRQSNQSGTYDSGFYHSNKLEVVIWGAPICIIIVLALVTWGSTYLLDPYRPLVRIDSKTKIAGLEEDLGAVKTLATRFIDPKRSDEAVVEATPLEIEVAALDWKWLFIYPEQGIATVNELAAPVNRPIRFKITSASMMNSFFIPALSGQVYAMPAMQTQLNAVMNREGKFKGFSANYTGHGFSQMYFYFHSLSNAGFDQWVEKVRSSTKVLDRTEYLALDQYNQKDERGHVQYFGIRHYGSVQQGMYHAILNLCVMPGAMCMDEMMGIDLAGGAGIDSLNNLKRLRYDMRRTTKAQLDLAEFSGMMPGDLVCTSDSAAVDFVRATRKLPALKPITPTASVEQPGGSVQGQKLSRDGSTIAPIL</sequence>
<dbReference type="Proteomes" id="UP000275180">
    <property type="component" value="Unassembled WGS sequence"/>
</dbReference>
<dbReference type="PROSITE" id="PS50857">
    <property type="entry name" value="COX2_CUA"/>
    <property type="match status" value="1"/>
</dbReference>
<keyword evidence="5" id="KW-1003">Cell membrane</keyword>
<evidence type="ECO:0000256" key="14">
    <source>
        <dbReference type="SAM" id="Phobius"/>
    </source>
</evidence>
<dbReference type="InterPro" id="IPR034227">
    <property type="entry name" value="CuRO_UO_II"/>
</dbReference>
<dbReference type="InterPro" id="IPR002429">
    <property type="entry name" value="CcO_II-like_C"/>
</dbReference>
<protein>
    <submittedName>
        <fullName evidence="17">Ubiquinol oxidase subunit II</fullName>
    </submittedName>
</protein>
<keyword evidence="10 14" id="KW-1133">Transmembrane helix</keyword>
<evidence type="ECO:0000256" key="10">
    <source>
        <dbReference type="ARBA" id="ARBA00022989"/>
    </source>
</evidence>
<evidence type="ECO:0000256" key="12">
    <source>
        <dbReference type="ARBA" id="ARBA00023136"/>
    </source>
</evidence>
<dbReference type="PANTHER" id="PTHR22888">
    <property type="entry name" value="CYTOCHROME C OXIDASE, SUBUNIT II"/>
    <property type="match status" value="1"/>
</dbReference>
<evidence type="ECO:0000256" key="8">
    <source>
        <dbReference type="ARBA" id="ARBA00022729"/>
    </source>
</evidence>
<dbReference type="Pfam" id="PF06481">
    <property type="entry name" value="COX_ARM"/>
    <property type="match status" value="1"/>
</dbReference>
<dbReference type="Gene3D" id="1.10.287.90">
    <property type="match status" value="1"/>
</dbReference>
<dbReference type="GO" id="GO:0004129">
    <property type="term" value="F:cytochrome-c oxidase activity"/>
    <property type="evidence" value="ECO:0007669"/>
    <property type="project" value="InterPro"/>
</dbReference>
<organism evidence="17 18">
    <name type="scientific">Vandammella animalimorsus</name>
    <dbReference type="NCBI Taxonomy" id="2029117"/>
    <lineage>
        <taxon>Bacteria</taxon>
        <taxon>Pseudomonadati</taxon>
        <taxon>Pseudomonadota</taxon>
        <taxon>Betaproteobacteria</taxon>
        <taxon>Burkholderiales</taxon>
        <taxon>Comamonadaceae</taxon>
        <taxon>Vandammella</taxon>
    </lineage>
</organism>
<dbReference type="Pfam" id="PF00116">
    <property type="entry name" value="COX2"/>
    <property type="match status" value="1"/>
</dbReference>
<dbReference type="InterPro" id="IPR010514">
    <property type="entry name" value="COX_ARM"/>
</dbReference>
<feature type="transmembrane region" description="Helical" evidence="14">
    <location>
        <begin position="51"/>
        <end position="76"/>
    </location>
</feature>
<evidence type="ECO:0000313" key="17">
    <source>
        <dbReference type="EMBL" id="RMX09578.1"/>
    </source>
</evidence>
<evidence type="ECO:0000256" key="7">
    <source>
        <dbReference type="ARBA" id="ARBA00022692"/>
    </source>
</evidence>
<feature type="transmembrane region" description="Helical" evidence="14">
    <location>
        <begin position="97"/>
        <end position="121"/>
    </location>
</feature>
<evidence type="ECO:0000259" key="15">
    <source>
        <dbReference type="PROSITE" id="PS50857"/>
    </source>
</evidence>
<dbReference type="GO" id="GO:0042773">
    <property type="term" value="P:ATP synthesis coupled electron transport"/>
    <property type="evidence" value="ECO:0007669"/>
    <property type="project" value="TreeGrafter"/>
</dbReference>
<dbReference type="GO" id="GO:0009486">
    <property type="term" value="F:cytochrome bo3 ubiquinol oxidase activity"/>
    <property type="evidence" value="ECO:0007669"/>
    <property type="project" value="InterPro"/>
</dbReference>
<reference evidence="17 18" key="1">
    <citation type="submission" date="2018-10" db="EMBL/GenBank/DDBJ databases">
        <title>Comamonadaceae CDC group NO-1 genome sequencing and assembly.</title>
        <authorList>
            <person name="Bernier A.-M."/>
            <person name="Bernard K."/>
        </authorList>
    </citation>
    <scope>NUCLEOTIDE SEQUENCE [LARGE SCALE GENOMIC DNA]</scope>
    <source>
        <strain evidence="17 18">NML180582</strain>
    </source>
</reference>
<dbReference type="GO" id="GO:0005507">
    <property type="term" value="F:copper ion binding"/>
    <property type="evidence" value="ECO:0007669"/>
    <property type="project" value="InterPro"/>
</dbReference>
<dbReference type="SUPFAM" id="SSF81464">
    <property type="entry name" value="Cytochrome c oxidase subunit II-like, transmembrane region"/>
    <property type="match status" value="1"/>
</dbReference>
<dbReference type="GO" id="GO:0005886">
    <property type="term" value="C:plasma membrane"/>
    <property type="evidence" value="ECO:0007669"/>
    <property type="project" value="UniProtKB-SubCell"/>
</dbReference>
<keyword evidence="4" id="KW-0813">Transport</keyword>
<dbReference type="PANTHER" id="PTHR22888:SF18">
    <property type="entry name" value="CYTOCHROME BO(3) UBIQUINOL OXIDASE SUBUNIT 2"/>
    <property type="match status" value="1"/>
</dbReference>
<accession>A0A3M6R2R3</accession>
<dbReference type="InterPro" id="IPR045187">
    <property type="entry name" value="CcO_II"/>
</dbReference>
<dbReference type="InterPro" id="IPR008972">
    <property type="entry name" value="Cupredoxin"/>
</dbReference>
<evidence type="ECO:0000313" key="18">
    <source>
        <dbReference type="Proteomes" id="UP000275180"/>
    </source>
</evidence>
<keyword evidence="7 14" id="KW-0812">Transmembrane</keyword>
<evidence type="ECO:0000256" key="4">
    <source>
        <dbReference type="ARBA" id="ARBA00022448"/>
    </source>
</evidence>
<dbReference type="OrthoDB" id="9783445at2"/>
<keyword evidence="9" id="KW-0249">Electron transport</keyword>
<dbReference type="InterPro" id="IPR011759">
    <property type="entry name" value="Cyt_c_oxidase_su2_TM_dom"/>
</dbReference>
<dbReference type="PRINTS" id="PR01166">
    <property type="entry name" value="CYCOXIDASEII"/>
</dbReference>
<feature type="domain" description="Cytochrome oxidase subunit II copper A binding" evidence="15">
    <location>
        <begin position="166"/>
        <end position="278"/>
    </location>
</feature>
<proteinExistence type="inferred from homology"/>
<keyword evidence="12 14" id="KW-0472">Membrane</keyword>
<evidence type="ECO:0000256" key="2">
    <source>
        <dbReference type="ARBA" id="ARBA00004651"/>
    </source>
</evidence>
<evidence type="ECO:0000256" key="9">
    <source>
        <dbReference type="ARBA" id="ARBA00022982"/>
    </source>
</evidence>
<feature type="region of interest" description="Disordered" evidence="13">
    <location>
        <begin position="409"/>
        <end position="438"/>
    </location>
</feature>
<dbReference type="AlphaFoldDB" id="A0A3M6R2R3"/>
<comment type="subcellular location">
    <subcellularLocation>
        <location evidence="2">Cell membrane</location>
        <topology evidence="2">Multi-pass membrane protein</topology>
    </subcellularLocation>
    <subcellularLocation>
        <location evidence="1">Periplasm</location>
    </subcellularLocation>
</comment>
<evidence type="ECO:0000256" key="11">
    <source>
        <dbReference type="ARBA" id="ARBA00023002"/>
    </source>
</evidence>
<comment type="similarity">
    <text evidence="3">Belongs to the cytochrome c oxidase subunit 2 family.</text>
</comment>
<dbReference type="InterPro" id="IPR036257">
    <property type="entry name" value="Cyt_c_oxidase_su2_TM_sf"/>
</dbReference>
<evidence type="ECO:0000256" key="13">
    <source>
        <dbReference type="SAM" id="MobiDB-lite"/>
    </source>
</evidence>
<dbReference type="CDD" id="cd04212">
    <property type="entry name" value="CuRO_UO_II"/>
    <property type="match status" value="1"/>
</dbReference>
<name>A0A3M6R2R3_9BURK</name>
<dbReference type="Gene3D" id="2.60.40.420">
    <property type="entry name" value="Cupredoxins - blue copper proteins"/>
    <property type="match status" value="1"/>
</dbReference>
<dbReference type="SUPFAM" id="SSF49503">
    <property type="entry name" value="Cupredoxins"/>
    <property type="match status" value="1"/>
</dbReference>
<evidence type="ECO:0000256" key="1">
    <source>
        <dbReference type="ARBA" id="ARBA00004418"/>
    </source>
</evidence>
<dbReference type="GO" id="GO:0042597">
    <property type="term" value="C:periplasmic space"/>
    <property type="evidence" value="ECO:0007669"/>
    <property type="project" value="UniProtKB-SubCell"/>
</dbReference>
<evidence type="ECO:0000259" key="16">
    <source>
        <dbReference type="PROSITE" id="PS50999"/>
    </source>
</evidence>
<comment type="caution">
    <text evidence="17">The sequence shown here is derived from an EMBL/GenBank/DDBJ whole genome shotgun (WGS) entry which is preliminary data.</text>
</comment>
<keyword evidence="6" id="KW-0679">Respiratory chain</keyword>
<keyword evidence="8" id="KW-0732">Signal</keyword>
<dbReference type="EMBL" id="RDQJ01000028">
    <property type="protein sequence ID" value="RMX09578.1"/>
    <property type="molecule type" value="Genomic_DNA"/>
</dbReference>
<gene>
    <name evidence="17" type="ORF">EBQ34_13145</name>
</gene>
<feature type="domain" description="Cytochrome oxidase subunit II transmembrane region profile" evidence="16">
    <location>
        <begin position="28"/>
        <end position="125"/>
    </location>
</feature>
<dbReference type="PROSITE" id="PS50999">
    <property type="entry name" value="COX2_TM"/>
    <property type="match status" value="1"/>
</dbReference>
<evidence type="ECO:0000256" key="5">
    <source>
        <dbReference type="ARBA" id="ARBA00022475"/>
    </source>
</evidence>
<keyword evidence="11" id="KW-0560">Oxidoreductase</keyword>
<evidence type="ECO:0000256" key="6">
    <source>
        <dbReference type="ARBA" id="ARBA00022660"/>
    </source>
</evidence>